<dbReference type="NCBIfam" id="TIGR02212">
    <property type="entry name" value="lolCE"/>
    <property type="match status" value="1"/>
</dbReference>
<evidence type="ECO:0000256" key="1">
    <source>
        <dbReference type="ARBA" id="ARBA00004651"/>
    </source>
</evidence>
<dbReference type="Pfam" id="PF12704">
    <property type="entry name" value="MacB_PCD"/>
    <property type="match status" value="1"/>
</dbReference>
<keyword evidence="12" id="KW-1185">Reference proteome</keyword>
<dbReference type="AlphaFoldDB" id="A0AAN2BLZ3"/>
<gene>
    <name evidence="11" type="ORF">MARGE09_P3758</name>
</gene>
<name>A0AAN2BLZ3_9GAMM</name>
<evidence type="ECO:0000256" key="2">
    <source>
        <dbReference type="ARBA" id="ARBA00005236"/>
    </source>
</evidence>
<keyword evidence="11" id="KW-0449">Lipoprotein</keyword>
<keyword evidence="7 8" id="KW-0472">Membrane</keyword>
<feature type="transmembrane region" description="Helical" evidence="8">
    <location>
        <begin position="379"/>
        <end position="399"/>
    </location>
</feature>
<dbReference type="KEGG" id="marq:MARGE09_P3758"/>
<dbReference type="RefSeq" id="WP_236984823.1">
    <property type="nucleotide sequence ID" value="NZ_AP023086.1"/>
</dbReference>
<keyword evidence="6 8" id="KW-1133">Transmembrane helix</keyword>
<dbReference type="GO" id="GO:0044874">
    <property type="term" value="P:lipoprotein localization to outer membrane"/>
    <property type="evidence" value="ECO:0007669"/>
    <property type="project" value="TreeGrafter"/>
</dbReference>
<keyword evidence="4" id="KW-1003">Cell membrane</keyword>
<dbReference type="InterPro" id="IPR003838">
    <property type="entry name" value="ABC3_permease_C"/>
</dbReference>
<dbReference type="GO" id="GO:0042953">
    <property type="term" value="P:lipoprotein transport"/>
    <property type="evidence" value="ECO:0007669"/>
    <property type="project" value="InterPro"/>
</dbReference>
<dbReference type="InterPro" id="IPR051447">
    <property type="entry name" value="Lipoprotein-release_system"/>
</dbReference>
<dbReference type="Proteomes" id="UP001320119">
    <property type="component" value="Chromosome"/>
</dbReference>
<comment type="subcellular location">
    <subcellularLocation>
        <location evidence="1">Cell membrane</location>
        <topology evidence="1">Multi-pass membrane protein</topology>
    </subcellularLocation>
</comment>
<feature type="domain" description="ABC3 transporter permease C-terminal" evidence="9">
    <location>
        <begin position="273"/>
        <end position="406"/>
    </location>
</feature>
<evidence type="ECO:0000256" key="3">
    <source>
        <dbReference type="ARBA" id="ARBA00022448"/>
    </source>
</evidence>
<keyword evidence="5 8" id="KW-0812">Transmembrane</keyword>
<dbReference type="InterPro" id="IPR025857">
    <property type="entry name" value="MacB_PCD"/>
</dbReference>
<organism evidence="11 12">
    <name type="scientific">Marinagarivorans cellulosilyticus</name>
    <dbReference type="NCBI Taxonomy" id="2721545"/>
    <lineage>
        <taxon>Bacteria</taxon>
        <taxon>Pseudomonadati</taxon>
        <taxon>Pseudomonadota</taxon>
        <taxon>Gammaproteobacteria</taxon>
        <taxon>Cellvibrionales</taxon>
        <taxon>Cellvibrionaceae</taxon>
        <taxon>Marinagarivorans</taxon>
    </lineage>
</organism>
<dbReference type="PANTHER" id="PTHR30489:SF0">
    <property type="entry name" value="LIPOPROTEIN-RELEASING SYSTEM TRANSMEMBRANE PROTEIN LOLE"/>
    <property type="match status" value="1"/>
</dbReference>
<comment type="similarity">
    <text evidence="2">Belongs to the ABC-4 integral membrane protein family. LolC/E subfamily.</text>
</comment>
<keyword evidence="3" id="KW-0813">Transport</keyword>
<evidence type="ECO:0000256" key="5">
    <source>
        <dbReference type="ARBA" id="ARBA00022692"/>
    </source>
</evidence>
<feature type="transmembrane region" description="Helical" evidence="8">
    <location>
        <begin position="316"/>
        <end position="344"/>
    </location>
</feature>
<proteinExistence type="inferred from homology"/>
<dbReference type="EMBL" id="AP023086">
    <property type="protein sequence ID" value="BCD99556.1"/>
    <property type="molecule type" value="Genomic_DNA"/>
</dbReference>
<dbReference type="GO" id="GO:0098797">
    <property type="term" value="C:plasma membrane protein complex"/>
    <property type="evidence" value="ECO:0007669"/>
    <property type="project" value="TreeGrafter"/>
</dbReference>
<dbReference type="PANTHER" id="PTHR30489">
    <property type="entry name" value="LIPOPROTEIN-RELEASING SYSTEM TRANSMEMBRANE PROTEIN LOLE"/>
    <property type="match status" value="1"/>
</dbReference>
<sequence>MKLPIPRFSLFIGLRYVGARERNLLVAFLSRVSMAGLIVGVGLLVVVLSIMNGFDRELREKILSLLPQASVYHREGIDDWPSLQKRLEAYPHVVAASPFVEVRALVGAANRAEPVAIYGIAPKAERHVSDIAQYLSEQTLAALESSSDKIILGAGIAEKLAVKAGDSVMVIVPDNQNPRAPPSITYVDVAAVLTTQTEVDTKLALMNLEKAQALTLDGQVTGMRLKLDNLFDAHDILWHVIMDLGRGYYGNSWLSTHGNLYHAIHMSKRLVGLLMSLIVGIAAFNVVSTLIMVVVEKQGAIAILRTLGASTREIMAVFIVQGTVIGIVGALLGVLFGVGLSFVVSDLVGLLEQLLSVQFLKSDVYPLTYLPIDIRWQDIAQVVTTAVTLCLLATLYPAWRASRVNPAETLRYE</sequence>
<evidence type="ECO:0000259" key="9">
    <source>
        <dbReference type="Pfam" id="PF02687"/>
    </source>
</evidence>
<protein>
    <submittedName>
        <fullName evidence="11">Lipoprotein-releasing system permease protein</fullName>
    </submittedName>
</protein>
<feature type="transmembrane region" description="Helical" evidence="8">
    <location>
        <begin position="24"/>
        <end position="51"/>
    </location>
</feature>
<evidence type="ECO:0000256" key="6">
    <source>
        <dbReference type="ARBA" id="ARBA00022989"/>
    </source>
</evidence>
<evidence type="ECO:0000313" key="11">
    <source>
        <dbReference type="EMBL" id="BCD99556.1"/>
    </source>
</evidence>
<feature type="transmembrane region" description="Helical" evidence="8">
    <location>
        <begin position="270"/>
        <end position="295"/>
    </location>
</feature>
<feature type="domain" description="MacB-like periplasmic core" evidence="10">
    <location>
        <begin position="33"/>
        <end position="226"/>
    </location>
</feature>
<dbReference type="InterPro" id="IPR011925">
    <property type="entry name" value="LolCE_TM"/>
</dbReference>
<accession>A0AAN2BLZ3</accession>
<dbReference type="Pfam" id="PF02687">
    <property type="entry name" value="FtsX"/>
    <property type="match status" value="1"/>
</dbReference>
<evidence type="ECO:0000256" key="4">
    <source>
        <dbReference type="ARBA" id="ARBA00022475"/>
    </source>
</evidence>
<evidence type="ECO:0000259" key="10">
    <source>
        <dbReference type="Pfam" id="PF12704"/>
    </source>
</evidence>
<evidence type="ECO:0000256" key="8">
    <source>
        <dbReference type="SAM" id="Phobius"/>
    </source>
</evidence>
<evidence type="ECO:0000313" key="12">
    <source>
        <dbReference type="Proteomes" id="UP001320119"/>
    </source>
</evidence>
<reference evidence="11 12" key="1">
    <citation type="journal article" date="2022" name="IScience">
        <title>An ultrasensitive nanofiber-based assay for enzymatic hydrolysis and deep-sea microbial degradation of cellulose.</title>
        <authorList>
            <person name="Tsudome M."/>
            <person name="Tachioka M."/>
            <person name="Miyazaki M."/>
            <person name="Uchimura K."/>
            <person name="Tsuda M."/>
            <person name="Takaki Y."/>
            <person name="Deguchi S."/>
        </authorList>
    </citation>
    <scope>NUCLEOTIDE SEQUENCE [LARGE SCALE GENOMIC DNA]</scope>
    <source>
        <strain evidence="11 12">GE09</strain>
    </source>
</reference>
<evidence type="ECO:0000256" key="7">
    <source>
        <dbReference type="ARBA" id="ARBA00023136"/>
    </source>
</evidence>